<dbReference type="Proteomes" id="UP000241818">
    <property type="component" value="Unassembled WGS sequence"/>
</dbReference>
<feature type="region of interest" description="Disordered" evidence="1">
    <location>
        <begin position="1"/>
        <end position="25"/>
    </location>
</feature>
<evidence type="ECO:0000256" key="1">
    <source>
        <dbReference type="SAM" id="MobiDB-lite"/>
    </source>
</evidence>
<proteinExistence type="predicted"/>
<dbReference type="InParanoid" id="A0A2T3BB47"/>
<dbReference type="GeneID" id="36572363"/>
<dbReference type="AlphaFoldDB" id="A0A2T3BB47"/>
<organism evidence="2 3">
    <name type="scientific">Amorphotheca resinae ATCC 22711</name>
    <dbReference type="NCBI Taxonomy" id="857342"/>
    <lineage>
        <taxon>Eukaryota</taxon>
        <taxon>Fungi</taxon>
        <taxon>Dikarya</taxon>
        <taxon>Ascomycota</taxon>
        <taxon>Pezizomycotina</taxon>
        <taxon>Leotiomycetes</taxon>
        <taxon>Helotiales</taxon>
        <taxon>Amorphothecaceae</taxon>
        <taxon>Amorphotheca</taxon>
    </lineage>
</organism>
<feature type="compositionally biased region" description="Basic residues" evidence="1">
    <location>
        <begin position="15"/>
        <end position="25"/>
    </location>
</feature>
<dbReference type="RefSeq" id="XP_024724144.1">
    <property type="nucleotide sequence ID" value="XM_024864282.1"/>
</dbReference>
<gene>
    <name evidence="2" type="ORF">M430DRAFT_203687</name>
</gene>
<name>A0A2T3BB47_AMORE</name>
<protein>
    <submittedName>
        <fullName evidence="2">Uncharacterized protein</fullName>
    </submittedName>
</protein>
<evidence type="ECO:0000313" key="3">
    <source>
        <dbReference type="Proteomes" id="UP000241818"/>
    </source>
</evidence>
<evidence type="ECO:0000313" key="2">
    <source>
        <dbReference type="EMBL" id="PSS25545.1"/>
    </source>
</evidence>
<dbReference type="EMBL" id="KZ679007">
    <property type="protein sequence ID" value="PSS25545.1"/>
    <property type="molecule type" value="Genomic_DNA"/>
</dbReference>
<reference evidence="2 3" key="1">
    <citation type="journal article" date="2018" name="New Phytol.">
        <title>Comparative genomics and transcriptomics depict ericoid mycorrhizal fungi as versatile saprotrophs and plant mutualists.</title>
        <authorList>
            <person name="Martino E."/>
            <person name="Morin E."/>
            <person name="Grelet G.A."/>
            <person name="Kuo A."/>
            <person name="Kohler A."/>
            <person name="Daghino S."/>
            <person name="Barry K.W."/>
            <person name="Cichocki N."/>
            <person name="Clum A."/>
            <person name="Dockter R.B."/>
            <person name="Hainaut M."/>
            <person name="Kuo R.C."/>
            <person name="LaButti K."/>
            <person name="Lindahl B.D."/>
            <person name="Lindquist E.A."/>
            <person name="Lipzen A."/>
            <person name="Khouja H.R."/>
            <person name="Magnuson J."/>
            <person name="Murat C."/>
            <person name="Ohm R.A."/>
            <person name="Singer S.W."/>
            <person name="Spatafora J.W."/>
            <person name="Wang M."/>
            <person name="Veneault-Fourrey C."/>
            <person name="Henrissat B."/>
            <person name="Grigoriev I.V."/>
            <person name="Martin F.M."/>
            <person name="Perotto S."/>
        </authorList>
    </citation>
    <scope>NUCLEOTIDE SEQUENCE [LARGE SCALE GENOMIC DNA]</scope>
    <source>
        <strain evidence="2 3">ATCC 22711</strain>
    </source>
</reference>
<keyword evidence="3" id="KW-1185">Reference proteome</keyword>
<accession>A0A2T3BB47</accession>
<sequence length="106" mass="11843">MALPTRAPPGDWGKGKGKRAARRKRGFHMSARRIRLSDGAKRVEIFLFSFAFYLFCAWSSSSCVPGISGAIWIVGELAPHGRADVRCYSWNGMMGFRSDHRYGVTT</sequence>